<dbReference type="Proteomes" id="UP000334820">
    <property type="component" value="Unassembled WGS sequence"/>
</dbReference>
<evidence type="ECO:0000313" key="2">
    <source>
        <dbReference type="EMBL" id="GER81425.1"/>
    </source>
</evidence>
<gene>
    <name evidence="2" type="ORF">KTAU_00640</name>
</gene>
<accession>A0A5J4K0E7</accession>
<dbReference type="AlphaFoldDB" id="A0A5J4K0E7"/>
<name>A0A5J4K0E7_9CHLR</name>
<reference evidence="2 3" key="1">
    <citation type="journal article" date="2019" name="Int. J. Syst. Evol. Microbiol.">
        <title>Thermogemmatispora aurantia sp. nov. and Thermogemmatispora argillosa sp. nov., within the class Ktedonobacteria, and emended description of the genus Thermogemmatispora.</title>
        <authorList>
            <person name="Zheng Y."/>
            <person name="Wang C.M."/>
            <person name="Sakai Y."/>
            <person name="Abe K."/>
            <person name="Yokota A."/>
            <person name="Yabe S."/>
        </authorList>
    </citation>
    <scope>NUCLEOTIDE SEQUENCE [LARGE SCALE GENOMIC DNA]</scope>
    <source>
        <strain evidence="2 3">A1-2</strain>
    </source>
</reference>
<organism evidence="2 3">
    <name type="scientific">Thermogemmatispora aurantia</name>
    <dbReference type="NCBI Taxonomy" id="2045279"/>
    <lineage>
        <taxon>Bacteria</taxon>
        <taxon>Bacillati</taxon>
        <taxon>Chloroflexota</taxon>
        <taxon>Ktedonobacteria</taxon>
        <taxon>Thermogemmatisporales</taxon>
        <taxon>Thermogemmatisporaceae</taxon>
        <taxon>Thermogemmatispora</taxon>
    </lineage>
</organism>
<sequence>MTRGGSYLMAAPMSVGAAITIVLELFCPSIIYWLLLATSPHLAQGYLWPMAGYAHSMWREIDL</sequence>
<keyword evidence="1" id="KW-1133">Transmembrane helix</keyword>
<feature type="transmembrane region" description="Helical" evidence="1">
    <location>
        <begin position="7"/>
        <end position="35"/>
    </location>
</feature>
<proteinExistence type="predicted"/>
<keyword evidence="1" id="KW-0472">Membrane</keyword>
<dbReference type="EMBL" id="BKZV01000001">
    <property type="protein sequence ID" value="GER81425.1"/>
    <property type="molecule type" value="Genomic_DNA"/>
</dbReference>
<dbReference type="RefSeq" id="WP_151726516.1">
    <property type="nucleotide sequence ID" value="NZ_BKZV01000001.1"/>
</dbReference>
<evidence type="ECO:0000313" key="3">
    <source>
        <dbReference type="Proteomes" id="UP000334820"/>
    </source>
</evidence>
<protein>
    <submittedName>
        <fullName evidence="2">Uncharacterized protein</fullName>
    </submittedName>
</protein>
<keyword evidence="1" id="KW-0812">Transmembrane</keyword>
<evidence type="ECO:0000256" key="1">
    <source>
        <dbReference type="SAM" id="Phobius"/>
    </source>
</evidence>
<comment type="caution">
    <text evidence="2">The sequence shown here is derived from an EMBL/GenBank/DDBJ whole genome shotgun (WGS) entry which is preliminary data.</text>
</comment>
<keyword evidence="3" id="KW-1185">Reference proteome</keyword>